<dbReference type="RefSeq" id="WP_093394942.1">
    <property type="nucleotide sequence ID" value="NZ_FOUU01000005.1"/>
</dbReference>
<feature type="transmembrane region" description="Helical" evidence="1">
    <location>
        <begin position="92"/>
        <end position="113"/>
    </location>
</feature>
<dbReference type="AlphaFoldDB" id="A0A1I4U623"/>
<keyword evidence="1" id="KW-0812">Transmembrane</keyword>
<proteinExistence type="predicted"/>
<keyword evidence="1" id="KW-1133">Transmembrane helix</keyword>
<evidence type="ECO:0000256" key="1">
    <source>
        <dbReference type="SAM" id="Phobius"/>
    </source>
</evidence>
<evidence type="ECO:0008006" key="4">
    <source>
        <dbReference type="Google" id="ProtNLM"/>
    </source>
</evidence>
<sequence length="557" mass="62459">MSGQTLKKSKSVPAFLCLLFAGLVLFNLRVLDSWFIVDDTACLSCARFEVKDLLFDRETYRYFNRMFFTPVLPISFKIVWPFSHLNPAGYHIHNLASLTLGCTLFYCLIRLYASALASALATCLLAFSMPASFDVAWCTRIHYLWGFTASLSSIYLFKLWEQKRHSFLLLMSLVTAMVSFLSKEAYLILPVTITVISEGSVKNRIARSAPYFVMLALYIAWRYYMISGLGGYPGSTSHPLGSLIRLGSGLPLLAELLYGKAGAVIIALLVILAITNLRKFFVIITLLAITISPFVFYPGVSFAPANKLLSTTAVVCALFAFATDRLREKLRFSHIISLSLFSLLLAGSIHSSIRAQDTVLTLSKYYWKVSQELVDNRNRSVLIVTPHAYYFSALHDVLTELLGRDVPILRSASSKLALPYLDVKDFDSVVIAENLSLGLDWSPENSPDVKVFRGKRAQDSLKSLVTEVMSKTILDAPRVSFQEKKDGLRILITDARNGTYIRCLYREEYIGCYPIPRDYNLPPDVRGFERIDIFLIDSMGNVSKPTTFKNGPHSSVT</sequence>
<feature type="transmembrane region" description="Helical" evidence="1">
    <location>
        <begin position="252"/>
        <end position="273"/>
    </location>
</feature>
<evidence type="ECO:0000313" key="2">
    <source>
        <dbReference type="EMBL" id="SFM84476.1"/>
    </source>
</evidence>
<feature type="transmembrane region" description="Helical" evidence="1">
    <location>
        <begin position="119"/>
        <end position="136"/>
    </location>
</feature>
<feature type="transmembrane region" description="Helical" evidence="1">
    <location>
        <begin position="209"/>
        <end position="232"/>
    </location>
</feature>
<name>A0A1I4U623_9BACT</name>
<dbReference type="OrthoDB" id="9979814at2"/>
<evidence type="ECO:0000313" key="3">
    <source>
        <dbReference type="Proteomes" id="UP000199611"/>
    </source>
</evidence>
<accession>A0A1I4U623</accession>
<feature type="transmembrane region" description="Helical" evidence="1">
    <location>
        <begin position="280"/>
        <end position="299"/>
    </location>
</feature>
<dbReference type="STRING" id="39841.SAMN05660836_01661"/>
<keyword evidence="1" id="KW-0472">Membrane</keyword>
<feature type="transmembrane region" description="Helical" evidence="1">
    <location>
        <begin position="166"/>
        <end position="189"/>
    </location>
</feature>
<reference evidence="2 3" key="1">
    <citation type="submission" date="2016-10" db="EMBL/GenBank/DDBJ databases">
        <authorList>
            <person name="de Groot N.N."/>
        </authorList>
    </citation>
    <scope>NUCLEOTIDE SEQUENCE [LARGE SCALE GENOMIC DNA]</scope>
    <source>
        <strain evidence="2 3">DSM 9990</strain>
    </source>
</reference>
<keyword evidence="3" id="KW-1185">Reference proteome</keyword>
<organism evidence="2 3">
    <name type="scientific">Thermodesulforhabdus norvegica</name>
    <dbReference type="NCBI Taxonomy" id="39841"/>
    <lineage>
        <taxon>Bacteria</taxon>
        <taxon>Pseudomonadati</taxon>
        <taxon>Thermodesulfobacteriota</taxon>
        <taxon>Syntrophobacteria</taxon>
        <taxon>Syntrophobacterales</taxon>
        <taxon>Thermodesulforhabdaceae</taxon>
        <taxon>Thermodesulforhabdus</taxon>
    </lineage>
</organism>
<dbReference type="EMBL" id="FOUU01000005">
    <property type="protein sequence ID" value="SFM84476.1"/>
    <property type="molecule type" value="Genomic_DNA"/>
</dbReference>
<protein>
    <recommendedName>
        <fullName evidence="4">Glycosyltransferase RgtA/B/C/D-like domain-containing protein</fullName>
    </recommendedName>
</protein>
<dbReference type="Proteomes" id="UP000199611">
    <property type="component" value="Unassembled WGS sequence"/>
</dbReference>
<gene>
    <name evidence="2" type="ORF">SAMN05660836_01661</name>
</gene>
<feature type="transmembrane region" description="Helical" evidence="1">
    <location>
        <begin position="12"/>
        <end position="31"/>
    </location>
</feature>